<evidence type="ECO:0000313" key="1">
    <source>
        <dbReference type="EMBL" id="KOO08949.1"/>
    </source>
</evidence>
<accession>A0A0M0I3T8</accession>
<comment type="caution">
    <text evidence="1">The sequence shown here is derived from an EMBL/GenBank/DDBJ whole genome shotgun (WGS) entry which is preliminary data.</text>
</comment>
<dbReference type="OrthoDB" id="5812146at2"/>
<dbReference type="GO" id="GO:0008643">
    <property type="term" value="P:carbohydrate transport"/>
    <property type="evidence" value="ECO:0007669"/>
    <property type="project" value="InterPro"/>
</dbReference>
<dbReference type="GO" id="GO:0042597">
    <property type="term" value="C:periplasmic space"/>
    <property type="evidence" value="ECO:0007669"/>
    <property type="project" value="InterPro"/>
</dbReference>
<protein>
    <submittedName>
        <fullName evidence="1">Uncharacterized protein</fullName>
    </submittedName>
</protein>
<sequence>MDIEMKKYLTLLLSGMSLIGCASSDDLSLKQNILPLQTEVCCESASHFPWFRLQQNQDLDFELNASSPVNQFDGSKSYFSAFTFAQQSGLVEIRLRSLMLDGEVAIPQVELLDSEFNVVKTIDDAFTVKFSDAFAKNRYELTEKVDTVKTPYMIVYVKTSELGKKVVVPHPAKIRAQESGEPMPIVTDPTYLASNNGHFSLSVETITLSGYNQKSLVEAKPEEVAVVQKPAQPAIQAIPETQSYYHNAIRQAVESNNIDKALSLLDEAKALNIEGAQEVFVRAVNAK</sequence>
<dbReference type="Pfam" id="PF07148">
    <property type="entry name" value="MalM"/>
    <property type="match status" value="1"/>
</dbReference>
<dbReference type="Proteomes" id="UP000037530">
    <property type="component" value="Unassembled WGS sequence"/>
</dbReference>
<organism evidence="1 2">
    <name type="scientific">Vibrio hepatarius</name>
    <dbReference type="NCBI Taxonomy" id="171383"/>
    <lineage>
        <taxon>Bacteria</taxon>
        <taxon>Pseudomonadati</taxon>
        <taxon>Pseudomonadota</taxon>
        <taxon>Gammaproteobacteria</taxon>
        <taxon>Vibrionales</taxon>
        <taxon>Vibrionaceae</taxon>
        <taxon>Vibrio</taxon>
        <taxon>Vibrio oreintalis group</taxon>
    </lineage>
</organism>
<dbReference type="STRING" id="171383.AKJ31_00870"/>
<reference evidence="2" key="1">
    <citation type="submission" date="2015-08" db="EMBL/GenBank/DDBJ databases">
        <title>Vibrio galatheae sp. nov., a novel member of the Vibrionaceae family isolated from the Solomon Islands.</title>
        <authorList>
            <person name="Giubergia S."/>
            <person name="Machado H."/>
            <person name="Mateiu R.V."/>
            <person name="Gram L."/>
        </authorList>
    </citation>
    <scope>NUCLEOTIDE SEQUENCE [LARGE SCALE GENOMIC DNA]</scope>
    <source>
        <strain evidence="2">DSM 19134</strain>
    </source>
</reference>
<dbReference type="PROSITE" id="PS51257">
    <property type="entry name" value="PROKAR_LIPOPROTEIN"/>
    <property type="match status" value="1"/>
</dbReference>
<evidence type="ECO:0000313" key="2">
    <source>
        <dbReference type="Proteomes" id="UP000037530"/>
    </source>
</evidence>
<dbReference type="PATRIC" id="fig|171383.3.peg.178"/>
<name>A0A0M0I3T8_9VIBR</name>
<keyword evidence="2" id="KW-1185">Reference proteome</keyword>
<gene>
    <name evidence="1" type="ORF">AKJ31_00870</name>
</gene>
<dbReference type="AlphaFoldDB" id="A0A0M0I3T8"/>
<proteinExistence type="predicted"/>
<dbReference type="EMBL" id="LHPI01000001">
    <property type="protein sequence ID" value="KOO08949.1"/>
    <property type="molecule type" value="Genomic_DNA"/>
</dbReference>
<dbReference type="InterPro" id="IPR010794">
    <property type="entry name" value="MalM"/>
</dbReference>